<evidence type="ECO:0000313" key="12">
    <source>
        <dbReference type="EMBL" id="CUQ67103.1"/>
    </source>
</evidence>
<reference evidence="13" key="1">
    <citation type="submission" date="2015-09" db="EMBL/GenBank/DDBJ databases">
        <authorList>
            <person name="Daims H."/>
        </authorList>
    </citation>
    <scope>NUCLEOTIDE SEQUENCE [LARGE SCALE GENOMIC DNA]</scope>
</reference>
<evidence type="ECO:0000256" key="3">
    <source>
        <dbReference type="ARBA" id="ARBA00020392"/>
    </source>
</evidence>
<name>A0A0S4KTK4_9BACT</name>
<keyword evidence="7" id="KW-1005">Bacterial flagellum biogenesis</keyword>
<organism evidence="12 13">
    <name type="scientific">Candidatus Nitrospira inopinata</name>
    <dbReference type="NCBI Taxonomy" id="1715989"/>
    <lineage>
        <taxon>Bacteria</taxon>
        <taxon>Pseudomonadati</taxon>
        <taxon>Nitrospirota</taxon>
        <taxon>Nitrospiria</taxon>
        <taxon>Nitrospirales</taxon>
        <taxon>Nitrospiraceae</taxon>
        <taxon>Nitrospira</taxon>
    </lineage>
</organism>
<evidence type="ECO:0000256" key="7">
    <source>
        <dbReference type="ARBA" id="ARBA00022795"/>
    </source>
</evidence>
<dbReference type="AlphaFoldDB" id="A0A0S4KTK4"/>
<dbReference type="Gene3D" id="1.10.287.1700">
    <property type="match status" value="1"/>
</dbReference>
<comment type="similarity">
    <text evidence="2">Belongs to the FliJ family.</text>
</comment>
<keyword evidence="6" id="KW-0145">Chemotaxis</keyword>
<evidence type="ECO:0000256" key="9">
    <source>
        <dbReference type="ARBA" id="ARBA00023136"/>
    </source>
</evidence>
<gene>
    <name evidence="12" type="ORF">NITINOP_2131</name>
</gene>
<dbReference type="InterPro" id="IPR012823">
    <property type="entry name" value="Flagell_FliJ"/>
</dbReference>
<protein>
    <recommendedName>
        <fullName evidence="3">Flagellar FliJ protein</fullName>
    </recommendedName>
</protein>
<dbReference type="InterPro" id="IPR053716">
    <property type="entry name" value="Flag_assembly_chemotaxis_eff"/>
</dbReference>
<dbReference type="NCBIfam" id="TIGR02473">
    <property type="entry name" value="flagell_FliJ"/>
    <property type="match status" value="1"/>
</dbReference>
<sequence>MSLDALRKLRAQTQEALMMELAQVTQELMSLEQRCEALDARLQSDAAAWRRQAAQGMTAQALLEWEGRLASQQASLRRARGAIDRLTGLWAETQARLVEATRARKVLDRLDERRRAESDAVTLRREQRATDETTGRRLFVKRDS</sequence>
<dbReference type="EMBL" id="LN885086">
    <property type="protein sequence ID" value="CUQ67103.1"/>
    <property type="molecule type" value="Genomic_DNA"/>
</dbReference>
<keyword evidence="10" id="KW-1006">Bacterial flagellum protein export</keyword>
<keyword evidence="9" id="KW-0472">Membrane</keyword>
<evidence type="ECO:0000256" key="11">
    <source>
        <dbReference type="SAM" id="Coils"/>
    </source>
</evidence>
<keyword evidence="8" id="KW-0653">Protein transport</keyword>
<dbReference type="GO" id="GO:0009288">
    <property type="term" value="C:bacterial-type flagellum"/>
    <property type="evidence" value="ECO:0007669"/>
    <property type="project" value="InterPro"/>
</dbReference>
<dbReference type="GO" id="GO:0015031">
    <property type="term" value="P:protein transport"/>
    <property type="evidence" value="ECO:0007669"/>
    <property type="project" value="UniProtKB-KW"/>
</dbReference>
<evidence type="ECO:0000256" key="4">
    <source>
        <dbReference type="ARBA" id="ARBA00022448"/>
    </source>
</evidence>
<evidence type="ECO:0000313" key="13">
    <source>
        <dbReference type="Proteomes" id="UP000066284"/>
    </source>
</evidence>
<dbReference type="RefSeq" id="WP_062485192.1">
    <property type="nucleotide sequence ID" value="NZ_LN885086.1"/>
</dbReference>
<dbReference type="KEGG" id="nio:NITINOP_2131"/>
<keyword evidence="11" id="KW-0175">Coiled coil</keyword>
<dbReference type="GO" id="GO:0005886">
    <property type="term" value="C:plasma membrane"/>
    <property type="evidence" value="ECO:0007669"/>
    <property type="project" value="UniProtKB-SubCell"/>
</dbReference>
<keyword evidence="13" id="KW-1185">Reference proteome</keyword>
<evidence type="ECO:0000256" key="2">
    <source>
        <dbReference type="ARBA" id="ARBA00010004"/>
    </source>
</evidence>
<dbReference type="GO" id="GO:0044781">
    <property type="term" value="P:bacterial-type flagellum organization"/>
    <property type="evidence" value="ECO:0007669"/>
    <property type="project" value="UniProtKB-KW"/>
</dbReference>
<dbReference type="GO" id="GO:0006935">
    <property type="term" value="P:chemotaxis"/>
    <property type="evidence" value="ECO:0007669"/>
    <property type="project" value="UniProtKB-KW"/>
</dbReference>
<keyword evidence="4" id="KW-0813">Transport</keyword>
<dbReference type="GO" id="GO:0071973">
    <property type="term" value="P:bacterial-type flagellum-dependent cell motility"/>
    <property type="evidence" value="ECO:0007669"/>
    <property type="project" value="InterPro"/>
</dbReference>
<evidence type="ECO:0000256" key="1">
    <source>
        <dbReference type="ARBA" id="ARBA00004413"/>
    </source>
</evidence>
<proteinExistence type="inferred from homology"/>
<evidence type="ECO:0000256" key="8">
    <source>
        <dbReference type="ARBA" id="ARBA00022927"/>
    </source>
</evidence>
<dbReference type="Proteomes" id="UP000066284">
    <property type="component" value="Chromosome 1"/>
</dbReference>
<evidence type="ECO:0000256" key="10">
    <source>
        <dbReference type="ARBA" id="ARBA00023225"/>
    </source>
</evidence>
<keyword evidence="5" id="KW-1003">Cell membrane</keyword>
<feature type="coiled-coil region" evidence="11">
    <location>
        <begin position="14"/>
        <end position="41"/>
    </location>
</feature>
<accession>A0A0S4KTK4</accession>
<comment type="subcellular location">
    <subcellularLocation>
        <location evidence="1">Cell membrane</location>
        <topology evidence="1">Peripheral membrane protein</topology>
        <orientation evidence="1">Cytoplasmic side</orientation>
    </subcellularLocation>
</comment>
<evidence type="ECO:0000256" key="5">
    <source>
        <dbReference type="ARBA" id="ARBA00022475"/>
    </source>
</evidence>
<dbReference type="STRING" id="1715989.NITINOP_2131"/>
<evidence type="ECO:0000256" key="6">
    <source>
        <dbReference type="ARBA" id="ARBA00022500"/>
    </source>
</evidence>
<dbReference type="OrthoDB" id="9868833at2"/>
<dbReference type="Pfam" id="PF02050">
    <property type="entry name" value="FliJ"/>
    <property type="match status" value="1"/>
</dbReference>